<feature type="transmembrane region" description="Helical" evidence="12">
    <location>
        <begin position="74"/>
        <end position="96"/>
    </location>
</feature>
<evidence type="ECO:0000256" key="7">
    <source>
        <dbReference type="ARBA" id="ARBA00023053"/>
    </source>
</evidence>
<feature type="transmembrane region" description="Helical" evidence="12">
    <location>
        <begin position="231"/>
        <end position="250"/>
    </location>
</feature>
<feature type="transmembrane region" description="Helical" evidence="12">
    <location>
        <begin position="271"/>
        <end position="296"/>
    </location>
</feature>
<dbReference type="InterPro" id="IPR038377">
    <property type="entry name" value="Na/Glc_symporter_sf"/>
</dbReference>
<evidence type="ECO:0000256" key="6">
    <source>
        <dbReference type="ARBA" id="ARBA00022989"/>
    </source>
</evidence>
<dbReference type="PANTHER" id="PTHR42985">
    <property type="entry name" value="SODIUM-COUPLED MONOCARBOXYLATE TRANSPORTER"/>
    <property type="match status" value="1"/>
</dbReference>
<evidence type="ECO:0000256" key="2">
    <source>
        <dbReference type="ARBA" id="ARBA00006434"/>
    </source>
</evidence>
<dbReference type="CDD" id="cd11494">
    <property type="entry name" value="SLC5sbd_NIS-like_u2"/>
    <property type="match status" value="1"/>
</dbReference>
<dbReference type="PANTHER" id="PTHR42985:SF40">
    <property type="entry name" value="LD47995P-RELATED"/>
    <property type="match status" value="1"/>
</dbReference>
<evidence type="ECO:0000256" key="5">
    <source>
        <dbReference type="ARBA" id="ARBA00022692"/>
    </source>
</evidence>
<proteinExistence type="inferred from homology"/>
<gene>
    <name evidence="13" type="ORF">GCM10011425_21640</name>
</gene>
<feature type="transmembrane region" description="Helical" evidence="12">
    <location>
        <begin position="42"/>
        <end position="62"/>
    </location>
</feature>
<dbReference type="Pfam" id="PF00474">
    <property type="entry name" value="SSF"/>
    <property type="match status" value="2"/>
</dbReference>
<evidence type="ECO:0000256" key="8">
    <source>
        <dbReference type="ARBA" id="ARBA00023065"/>
    </source>
</evidence>
<evidence type="ECO:0000256" key="3">
    <source>
        <dbReference type="ARBA" id="ARBA00022448"/>
    </source>
</evidence>
<organism evidence="13 14">
    <name type="scientific">Mucilaginibacter galii</name>
    <dbReference type="NCBI Taxonomy" id="2005073"/>
    <lineage>
        <taxon>Bacteria</taxon>
        <taxon>Pseudomonadati</taxon>
        <taxon>Bacteroidota</taxon>
        <taxon>Sphingobacteriia</taxon>
        <taxon>Sphingobacteriales</taxon>
        <taxon>Sphingobacteriaceae</taxon>
        <taxon>Mucilaginibacter</taxon>
    </lineage>
</organism>
<dbReference type="EMBL" id="BMDO01000005">
    <property type="protein sequence ID" value="GGI50952.1"/>
    <property type="molecule type" value="Genomic_DNA"/>
</dbReference>
<keyword evidence="9 12" id="KW-0472">Membrane</keyword>
<evidence type="ECO:0000256" key="12">
    <source>
        <dbReference type="SAM" id="Phobius"/>
    </source>
</evidence>
<dbReference type="InterPro" id="IPR051163">
    <property type="entry name" value="Sodium:Solute_Symporter_SSF"/>
</dbReference>
<feature type="transmembrane region" description="Helical" evidence="12">
    <location>
        <begin position="144"/>
        <end position="167"/>
    </location>
</feature>
<dbReference type="PROSITE" id="PS50283">
    <property type="entry name" value="NA_SOLUT_SYMP_3"/>
    <property type="match status" value="1"/>
</dbReference>
<evidence type="ECO:0000256" key="11">
    <source>
        <dbReference type="RuleBase" id="RU362091"/>
    </source>
</evidence>
<feature type="transmembrane region" description="Helical" evidence="12">
    <location>
        <begin position="453"/>
        <end position="476"/>
    </location>
</feature>
<accession>A0A917JAB3</accession>
<keyword evidence="6 12" id="KW-1133">Transmembrane helix</keyword>
<evidence type="ECO:0008006" key="15">
    <source>
        <dbReference type="Google" id="ProtNLM"/>
    </source>
</evidence>
<name>A0A917JAB3_9SPHI</name>
<dbReference type="GO" id="GO:0015293">
    <property type="term" value="F:symporter activity"/>
    <property type="evidence" value="ECO:0007669"/>
    <property type="project" value="TreeGrafter"/>
</dbReference>
<protein>
    <recommendedName>
        <fullName evidence="15">Sodium:solute symporter</fullName>
    </recommendedName>
</protein>
<keyword evidence="5 12" id="KW-0812">Transmembrane</keyword>
<keyword evidence="8" id="KW-0406">Ion transport</keyword>
<evidence type="ECO:0000256" key="9">
    <source>
        <dbReference type="ARBA" id="ARBA00023136"/>
    </source>
</evidence>
<dbReference type="InterPro" id="IPR001734">
    <property type="entry name" value="Na/solute_symporter"/>
</dbReference>
<feature type="transmembrane region" description="Helical" evidence="12">
    <location>
        <begin position="179"/>
        <end position="199"/>
    </location>
</feature>
<evidence type="ECO:0000313" key="13">
    <source>
        <dbReference type="EMBL" id="GGI50952.1"/>
    </source>
</evidence>
<keyword evidence="7" id="KW-0915">Sodium</keyword>
<feature type="transmembrane region" description="Helical" evidence="12">
    <location>
        <begin position="536"/>
        <end position="558"/>
    </location>
</feature>
<comment type="subcellular location">
    <subcellularLocation>
        <location evidence="1">Cell membrane</location>
        <topology evidence="1">Multi-pass membrane protein</topology>
    </subcellularLocation>
</comment>
<feature type="transmembrane region" description="Helical" evidence="12">
    <location>
        <begin position="488"/>
        <end position="506"/>
    </location>
</feature>
<reference evidence="13" key="2">
    <citation type="submission" date="2020-09" db="EMBL/GenBank/DDBJ databases">
        <authorList>
            <person name="Sun Q."/>
            <person name="Sedlacek I."/>
        </authorList>
    </citation>
    <scope>NUCLEOTIDE SEQUENCE</scope>
    <source>
        <strain evidence="13">CCM 8711</strain>
    </source>
</reference>
<keyword evidence="10" id="KW-0739">Sodium transport</keyword>
<evidence type="ECO:0000313" key="14">
    <source>
        <dbReference type="Proteomes" id="UP000662074"/>
    </source>
</evidence>
<evidence type="ECO:0000256" key="10">
    <source>
        <dbReference type="ARBA" id="ARBA00023201"/>
    </source>
</evidence>
<sequence length="577" mass="63633">MSLTDWIVLAVTLIAIIGYGLYKSRGSKNLDQYLVGGRSLPWYHIGLSVMATQASAITFLSAPGLAYSDGMRFVQFYFGLPLAMIVLCITFVPIFHKLKVYTAYEYLEQRFDLKTRALTAFLFLLQRGLSTGITIYAPSIILSAILQINVVYTTLFIGTLVIVYTVYGGTKAVSYTQMLQMSIIFAGMFLAGVVVVNLLPQGVGFRNSLQLAGKLNHINIIDWHFDPKNQYNVWSGVIGGFFLQLSYFGTDQSQVGRYLTGSSVGQSRLGLLMNAMIKIPMQFLILLIGVLVFSFYQFNPPPLFFNRNEVKEIKASPYAGEYQKLEEQYATAARGKKAKANALINALNGNNNKEIDAAQVQLQQVQTQTDTLRKQGMALMKQNNALAEVNDTNYVFLSFVTKYLPKGLVGLLIAIVFLASMGSTASALNSLASTTVIDIYKRVINKNATDQNYVTASRVATVFWGIVCLLMALYAGQLGNLLEAVNKLGSYIYGTILGVFVVAFYVKHVKGNTVFIAALITEAVVVYCGWKEVVAYLWLNALGCILLVVIALCLNPLINKKPPSLAPGDFQPKPYHN</sequence>
<feature type="transmembrane region" description="Helical" evidence="12">
    <location>
        <begin position="408"/>
        <end position="432"/>
    </location>
</feature>
<dbReference type="RefSeq" id="WP_188416567.1">
    <property type="nucleotide sequence ID" value="NZ_BMDO01000005.1"/>
</dbReference>
<dbReference type="Proteomes" id="UP000662074">
    <property type="component" value="Unassembled WGS sequence"/>
</dbReference>
<dbReference type="GO" id="GO:0006814">
    <property type="term" value="P:sodium ion transport"/>
    <property type="evidence" value="ECO:0007669"/>
    <property type="project" value="UniProtKB-KW"/>
</dbReference>
<keyword evidence="4" id="KW-1003">Cell membrane</keyword>
<dbReference type="Gene3D" id="1.20.1730.10">
    <property type="entry name" value="Sodium/glucose cotransporter"/>
    <property type="match status" value="1"/>
</dbReference>
<keyword evidence="3" id="KW-0813">Transport</keyword>
<evidence type="ECO:0000256" key="1">
    <source>
        <dbReference type="ARBA" id="ARBA00004651"/>
    </source>
</evidence>
<evidence type="ECO:0000256" key="4">
    <source>
        <dbReference type="ARBA" id="ARBA00022475"/>
    </source>
</evidence>
<feature type="transmembrane region" description="Helical" evidence="12">
    <location>
        <begin position="6"/>
        <end position="22"/>
    </location>
</feature>
<dbReference type="AlphaFoldDB" id="A0A917JAB3"/>
<comment type="caution">
    <text evidence="13">The sequence shown here is derived from an EMBL/GenBank/DDBJ whole genome shotgun (WGS) entry which is preliminary data.</text>
</comment>
<feature type="transmembrane region" description="Helical" evidence="12">
    <location>
        <begin position="117"/>
        <end position="138"/>
    </location>
</feature>
<reference evidence="13" key="1">
    <citation type="journal article" date="2014" name="Int. J. Syst. Evol. Microbiol.">
        <title>Complete genome sequence of Corynebacterium casei LMG S-19264T (=DSM 44701T), isolated from a smear-ripened cheese.</title>
        <authorList>
            <consortium name="US DOE Joint Genome Institute (JGI-PGF)"/>
            <person name="Walter F."/>
            <person name="Albersmeier A."/>
            <person name="Kalinowski J."/>
            <person name="Ruckert C."/>
        </authorList>
    </citation>
    <scope>NUCLEOTIDE SEQUENCE</scope>
    <source>
        <strain evidence="13">CCM 8711</strain>
    </source>
</reference>
<keyword evidence="14" id="KW-1185">Reference proteome</keyword>
<dbReference type="GO" id="GO:0005886">
    <property type="term" value="C:plasma membrane"/>
    <property type="evidence" value="ECO:0007669"/>
    <property type="project" value="UniProtKB-SubCell"/>
</dbReference>
<comment type="similarity">
    <text evidence="2 11">Belongs to the sodium:solute symporter (SSF) (TC 2.A.21) family.</text>
</comment>